<keyword evidence="6 8" id="KW-0675">Receptor</keyword>
<evidence type="ECO:0000256" key="6">
    <source>
        <dbReference type="ARBA" id="ARBA00023170"/>
    </source>
</evidence>
<accession>A0ABM0SFF8</accession>
<evidence type="ECO:0000256" key="5">
    <source>
        <dbReference type="ARBA" id="ARBA00023136"/>
    </source>
</evidence>
<dbReference type="Gene3D" id="1.20.1070.10">
    <property type="entry name" value="Rhodopsin 7-helix transmembrane proteins"/>
    <property type="match status" value="1"/>
</dbReference>
<name>A0ABM0SFF8_GALVR</name>
<dbReference type="SUPFAM" id="SSF81321">
    <property type="entry name" value="Family A G protein-coupled receptor-like"/>
    <property type="match status" value="1"/>
</dbReference>
<evidence type="ECO:0000313" key="12">
    <source>
        <dbReference type="RefSeq" id="XP_008591599.1"/>
    </source>
</evidence>
<dbReference type="PRINTS" id="PR00245">
    <property type="entry name" value="OLFACTORYR"/>
</dbReference>
<dbReference type="PANTHER" id="PTHR48018">
    <property type="entry name" value="OLFACTORY RECEPTOR"/>
    <property type="match status" value="1"/>
</dbReference>
<reference evidence="12" key="1">
    <citation type="submission" date="2025-08" db="UniProtKB">
        <authorList>
            <consortium name="RefSeq"/>
        </authorList>
    </citation>
    <scope>IDENTIFICATION</scope>
</reference>
<feature type="transmembrane region" description="Helical" evidence="9">
    <location>
        <begin position="264"/>
        <end position="287"/>
    </location>
</feature>
<feature type="transmembrane region" description="Helical" evidence="9">
    <location>
        <begin position="167"/>
        <end position="185"/>
    </location>
</feature>
<sequence>MVTIVKQTNISILVSFLSPQINHLFGNKDMKNHTTVTEFILLGFRDHPELQCLLFVAFLIVYMITVVGNLGMILLIRIDSHLHTPMYFFLSNLSLVDFCYSSVIAPNMLVNFWVENPVISFNECATQFFFFASFAGTEGFLLAVMAYDRYVAICKPLLYTVMMSPHLNVLLVLAVYLAGFINAAIHTGLTFCLSFCYSNIINHFFCDIPPLLKLSCSDTHVNEIVIFIFASFNELSCLMMILISYLYILAAILKMHSSEGRRKAFSTCASHLMVVTIFFGTILFMYLRPSPSYSMDQDKVVSVFYTVVIPMLNPLIYSLRNKEVKSSLGKIFKTLSFYFST</sequence>
<feature type="domain" description="G-protein coupled receptors family 1 profile" evidence="10">
    <location>
        <begin position="68"/>
        <end position="317"/>
    </location>
</feature>
<proteinExistence type="inferred from homology"/>
<evidence type="ECO:0000256" key="9">
    <source>
        <dbReference type="RuleBase" id="RU363047"/>
    </source>
</evidence>
<evidence type="ECO:0000259" key="10">
    <source>
        <dbReference type="PROSITE" id="PS50262"/>
    </source>
</evidence>
<feature type="transmembrane region" description="Helical" evidence="9">
    <location>
        <begin position="53"/>
        <end position="75"/>
    </location>
</feature>
<evidence type="ECO:0000256" key="4">
    <source>
        <dbReference type="ARBA" id="ARBA00023040"/>
    </source>
</evidence>
<keyword evidence="4 8" id="KW-0297">G-protein coupled receptor</keyword>
<keyword evidence="3 9" id="KW-1133">Transmembrane helix</keyword>
<evidence type="ECO:0000313" key="11">
    <source>
        <dbReference type="Proteomes" id="UP000694923"/>
    </source>
</evidence>
<gene>
    <name evidence="12" type="primary">LOC103608994</name>
</gene>
<protein>
    <recommendedName>
        <fullName evidence="9">Olfactory receptor</fullName>
    </recommendedName>
</protein>
<keyword evidence="2 8" id="KW-0812">Transmembrane</keyword>
<dbReference type="PROSITE" id="PS50262">
    <property type="entry name" value="G_PROTEIN_RECEP_F1_2"/>
    <property type="match status" value="1"/>
</dbReference>
<feature type="transmembrane region" description="Helical" evidence="9">
    <location>
        <begin position="224"/>
        <end position="252"/>
    </location>
</feature>
<comment type="similarity">
    <text evidence="8">Belongs to the G-protein coupled receptor 1 family.</text>
</comment>
<dbReference type="PROSITE" id="PS00237">
    <property type="entry name" value="G_PROTEIN_RECEP_F1_1"/>
    <property type="match status" value="1"/>
</dbReference>
<evidence type="ECO:0000256" key="7">
    <source>
        <dbReference type="ARBA" id="ARBA00023224"/>
    </source>
</evidence>
<dbReference type="GeneID" id="103608994"/>
<keyword evidence="5 9" id="KW-0472">Membrane</keyword>
<dbReference type="InterPro" id="IPR017452">
    <property type="entry name" value="GPCR_Rhodpsn_7TM"/>
</dbReference>
<keyword evidence="9" id="KW-1003">Cell membrane</keyword>
<evidence type="ECO:0000256" key="2">
    <source>
        <dbReference type="ARBA" id="ARBA00022692"/>
    </source>
</evidence>
<dbReference type="Proteomes" id="UP000694923">
    <property type="component" value="Unplaced"/>
</dbReference>
<evidence type="ECO:0000256" key="1">
    <source>
        <dbReference type="ARBA" id="ARBA00004141"/>
    </source>
</evidence>
<keyword evidence="11" id="KW-1185">Reference proteome</keyword>
<keyword evidence="7 8" id="KW-0807">Transducer</keyword>
<feature type="transmembrane region" description="Helical" evidence="9">
    <location>
        <begin position="299"/>
        <end position="319"/>
    </location>
</feature>
<keyword evidence="9" id="KW-0552">Olfaction</keyword>
<evidence type="ECO:0000256" key="8">
    <source>
        <dbReference type="RuleBase" id="RU000688"/>
    </source>
</evidence>
<feature type="transmembrane region" description="Helical" evidence="9">
    <location>
        <begin position="87"/>
        <end position="108"/>
    </location>
</feature>
<evidence type="ECO:0000256" key="3">
    <source>
        <dbReference type="ARBA" id="ARBA00022989"/>
    </source>
</evidence>
<dbReference type="InterPro" id="IPR000276">
    <property type="entry name" value="GPCR_Rhodpsn"/>
</dbReference>
<dbReference type="InterPro" id="IPR000725">
    <property type="entry name" value="Olfact_rcpt"/>
</dbReference>
<dbReference type="Pfam" id="PF13853">
    <property type="entry name" value="7tm_4"/>
    <property type="match status" value="1"/>
</dbReference>
<feature type="transmembrane region" description="Helical" evidence="9">
    <location>
        <begin position="128"/>
        <end position="147"/>
    </location>
</feature>
<keyword evidence="9" id="KW-0716">Sensory transduction</keyword>
<dbReference type="RefSeq" id="XP_008591599.1">
    <property type="nucleotide sequence ID" value="XM_008593377.1"/>
</dbReference>
<organism evidence="11 12">
    <name type="scientific">Galeopterus variegatus</name>
    <name type="common">Malayan flying lemur</name>
    <name type="synonym">Cynocephalus variegatus</name>
    <dbReference type="NCBI Taxonomy" id="482537"/>
    <lineage>
        <taxon>Eukaryota</taxon>
        <taxon>Metazoa</taxon>
        <taxon>Chordata</taxon>
        <taxon>Craniata</taxon>
        <taxon>Vertebrata</taxon>
        <taxon>Euteleostomi</taxon>
        <taxon>Mammalia</taxon>
        <taxon>Eutheria</taxon>
        <taxon>Euarchontoglires</taxon>
        <taxon>Dermoptera</taxon>
        <taxon>Cynocephalidae</taxon>
        <taxon>Galeopterus</taxon>
    </lineage>
</organism>
<comment type="subcellular location">
    <subcellularLocation>
        <location evidence="9">Cell membrane</location>
        <topology evidence="9">Multi-pass membrane protein</topology>
    </subcellularLocation>
    <subcellularLocation>
        <location evidence="1">Membrane</location>
        <topology evidence="1">Multi-pass membrane protein</topology>
    </subcellularLocation>
</comment>
<dbReference type="PRINTS" id="PR00237">
    <property type="entry name" value="GPCRRHODOPSN"/>
</dbReference>
<dbReference type="CDD" id="cd15230">
    <property type="entry name" value="7tmA_OR5-like"/>
    <property type="match status" value="1"/>
</dbReference>